<name>A0A9P5YUD7_9AGAR</name>
<reference evidence="1" key="1">
    <citation type="submission" date="2020-11" db="EMBL/GenBank/DDBJ databases">
        <authorList>
            <consortium name="DOE Joint Genome Institute"/>
            <person name="Ahrendt S."/>
            <person name="Riley R."/>
            <person name="Andreopoulos W."/>
            <person name="Labutti K."/>
            <person name="Pangilinan J."/>
            <person name="Ruiz-Duenas F.J."/>
            <person name="Barrasa J.M."/>
            <person name="Sanchez-Garcia M."/>
            <person name="Camarero S."/>
            <person name="Miyauchi S."/>
            <person name="Serrano A."/>
            <person name="Linde D."/>
            <person name="Babiker R."/>
            <person name="Drula E."/>
            <person name="Ayuso-Fernandez I."/>
            <person name="Pacheco R."/>
            <person name="Padilla G."/>
            <person name="Ferreira P."/>
            <person name="Barriuso J."/>
            <person name="Kellner H."/>
            <person name="Castanera R."/>
            <person name="Alfaro M."/>
            <person name="Ramirez L."/>
            <person name="Pisabarro A.G."/>
            <person name="Kuo A."/>
            <person name="Tritt A."/>
            <person name="Lipzen A."/>
            <person name="He G."/>
            <person name="Yan M."/>
            <person name="Ng V."/>
            <person name="Cullen D."/>
            <person name="Martin F."/>
            <person name="Rosso M.-N."/>
            <person name="Henrissat B."/>
            <person name="Hibbett D."/>
            <person name="Martinez A.T."/>
            <person name="Grigoriev I.V."/>
        </authorList>
    </citation>
    <scope>NUCLEOTIDE SEQUENCE</scope>
    <source>
        <strain evidence="1">CIRM-BRFM 674</strain>
    </source>
</reference>
<proteinExistence type="predicted"/>
<accession>A0A9P5YUD7</accession>
<dbReference type="Proteomes" id="UP000807469">
    <property type="component" value="Unassembled WGS sequence"/>
</dbReference>
<dbReference type="EMBL" id="MU155312">
    <property type="protein sequence ID" value="KAF9475952.1"/>
    <property type="molecule type" value="Genomic_DNA"/>
</dbReference>
<evidence type="ECO:0000313" key="1">
    <source>
        <dbReference type="EMBL" id="KAF9475952.1"/>
    </source>
</evidence>
<dbReference type="AlphaFoldDB" id="A0A9P5YUD7"/>
<comment type="caution">
    <text evidence="1">The sequence shown here is derived from an EMBL/GenBank/DDBJ whole genome shotgun (WGS) entry which is preliminary data.</text>
</comment>
<organism evidence="1 2">
    <name type="scientific">Pholiota conissans</name>
    <dbReference type="NCBI Taxonomy" id="109636"/>
    <lineage>
        <taxon>Eukaryota</taxon>
        <taxon>Fungi</taxon>
        <taxon>Dikarya</taxon>
        <taxon>Basidiomycota</taxon>
        <taxon>Agaricomycotina</taxon>
        <taxon>Agaricomycetes</taxon>
        <taxon>Agaricomycetidae</taxon>
        <taxon>Agaricales</taxon>
        <taxon>Agaricineae</taxon>
        <taxon>Strophariaceae</taxon>
        <taxon>Pholiota</taxon>
    </lineage>
</organism>
<keyword evidence="2" id="KW-1185">Reference proteome</keyword>
<sequence>MSTNQLSPTSVAFKNQQIFLRELLPPAPLRVRNRNTAYDHHPSYSDIPNRRKLIKHRPSPLLTSTTLDEVACTSPIPVILIFPLASTLPDRISGNTLSSQWFTGDDSPDASDDFFCLGTGAIFPWLRDVKNCFKPAKRTPNTLLTKRRYHSANLPPNL</sequence>
<evidence type="ECO:0000313" key="2">
    <source>
        <dbReference type="Proteomes" id="UP000807469"/>
    </source>
</evidence>
<protein>
    <submittedName>
        <fullName evidence="1">Uncharacterized protein</fullName>
    </submittedName>
</protein>
<gene>
    <name evidence="1" type="ORF">BDN70DRAFT_883049</name>
</gene>